<reference evidence="1 2" key="1">
    <citation type="submission" date="2019-04" db="EMBL/GenBank/DDBJ databases">
        <title>Herbidospora sp. NEAU-GS14.nov., a novel actinomycete isolated from soil.</title>
        <authorList>
            <person name="Han L."/>
        </authorList>
    </citation>
    <scope>NUCLEOTIDE SEQUENCE [LARGE SCALE GENOMIC DNA]</scope>
    <source>
        <strain evidence="1 2">NEAU-GS14</strain>
    </source>
</reference>
<accession>A0A4U3MF24</accession>
<dbReference type="EMBL" id="SZQA01000014">
    <property type="protein sequence ID" value="TKK87731.1"/>
    <property type="molecule type" value="Genomic_DNA"/>
</dbReference>
<organism evidence="1 2">
    <name type="scientific">Herbidospora galbida</name>
    <dbReference type="NCBI Taxonomy" id="2575442"/>
    <lineage>
        <taxon>Bacteria</taxon>
        <taxon>Bacillati</taxon>
        <taxon>Actinomycetota</taxon>
        <taxon>Actinomycetes</taxon>
        <taxon>Streptosporangiales</taxon>
        <taxon>Streptosporangiaceae</taxon>
        <taxon>Herbidospora</taxon>
    </lineage>
</organism>
<dbReference type="OrthoDB" id="3535137at2"/>
<protein>
    <submittedName>
        <fullName evidence="1">Uncharacterized protein</fullName>
    </submittedName>
</protein>
<proteinExistence type="predicted"/>
<evidence type="ECO:0000313" key="1">
    <source>
        <dbReference type="EMBL" id="TKK87731.1"/>
    </source>
</evidence>
<sequence>MRRFYRHVSPQDPPEEVARRYAVYFWDDYKATLTDRARIGTHTFDVGLGVRRGSFDVITKRVSLISDTLLLSDDWRGKYHEIHRYRSDKPILGDLPTNYLGVAEAARKRDGYAEAWDDRYVGFTTPDLAGLGTWIRDAEPLLRAGLAWYLPSYSVRTQRLEDGRAVGRAKPVKHKNAIDFLVEGRRAIEVSGDRPVKSRVVRPVLEIDLPFIDGVGLRDFSRITVEEFGSYERLRSHLRQTFDRLDQAHDAVQSERELARIGLEIEGHILDCRDEMAKVRSTRAVAASGAVVGTVSATLVAVHGPALLPALGILGATGGLWGVIQAMNQNSLHAIRRGPWYYVWALDRAEKRRRARG</sequence>
<keyword evidence="2" id="KW-1185">Reference proteome</keyword>
<dbReference type="Proteomes" id="UP000308705">
    <property type="component" value="Unassembled WGS sequence"/>
</dbReference>
<gene>
    <name evidence="1" type="ORF">FDA94_16250</name>
</gene>
<dbReference type="AlphaFoldDB" id="A0A4U3MF24"/>
<evidence type="ECO:0000313" key="2">
    <source>
        <dbReference type="Proteomes" id="UP000308705"/>
    </source>
</evidence>
<dbReference type="RefSeq" id="WP_137247903.1">
    <property type="nucleotide sequence ID" value="NZ_SZQA01000014.1"/>
</dbReference>
<name>A0A4U3MF24_9ACTN</name>
<comment type="caution">
    <text evidence="1">The sequence shown here is derived from an EMBL/GenBank/DDBJ whole genome shotgun (WGS) entry which is preliminary data.</text>
</comment>